<name>A0ABQ5U4I4_9PROT</name>
<gene>
    <name evidence="1" type="ORF">GCM10007924_14580</name>
</gene>
<sequence>MTETPEMPPPPDLSAVFEEQQKKLSEAYAASQQAFQVFSQRDAEIGALTAKYQEEMIKVLTIAKAVQNPPMAIASIPVVLAAANQAFALAPVADLKLKTTIEAAFAPFKG</sequence>
<reference evidence="1" key="1">
    <citation type="journal article" date="2014" name="Int. J. Syst. Evol. Microbiol.">
        <title>Complete genome of a new Firmicutes species belonging to the dominant human colonic microbiota ('Ruminococcus bicirculans') reveals two chromosomes and a selective capacity to utilize plant glucans.</title>
        <authorList>
            <consortium name="NISC Comparative Sequencing Program"/>
            <person name="Wegmann U."/>
            <person name="Louis P."/>
            <person name="Goesmann A."/>
            <person name="Henrissat B."/>
            <person name="Duncan S.H."/>
            <person name="Flint H.J."/>
        </authorList>
    </citation>
    <scope>NUCLEOTIDE SEQUENCE</scope>
    <source>
        <strain evidence="1">NBRC 103408</strain>
    </source>
</reference>
<accession>A0ABQ5U4I4</accession>
<proteinExistence type="predicted"/>
<evidence type="ECO:0000313" key="1">
    <source>
        <dbReference type="EMBL" id="GLQ06237.1"/>
    </source>
</evidence>
<evidence type="ECO:0000313" key="2">
    <source>
        <dbReference type="Proteomes" id="UP001161409"/>
    </source>
</evidence>
<dbReference type="RefSeq" id="WP_169560293.1">
    <property type="nucleotide sequence ID" value="NZ_BSNF01000006.1"/>
</dbReference>
<protein>
    <recommendedName>
        <fullName evidence="3">Phasin domain-containing protein</fullName>
    </recommendedName>
</protein>
<reference evidence="1" key="2">
    <citation type="submission" date="2023-01" db="EMBL/GenBank/DDBJ databases">
        <title>Draft genome sequence of Sneathiella chinensis strain NBRC 103408.</title>
        <authorList>
            <person name="Sun Q."/>
            <person name="Mori K."/>
        </authorList>
    </citation>
    <scope>NUCLEOTIDE SEQUENCE</scope>
    <source>
        <strain evidence="1">NBRC 103408</strain>
    </source>
</reference>
<evidence type="ECO:0008006" key="3">
    <source>
        <dbReference type="Google" id="ProtNLM"/>
    </source>
</evidence>
<keyword evidence="2" id="KW-1185">Reference proteome</keyword>
<organism evidence="1 2">
    <name type="scientific">Sneathiella chinensis</name>
    <dbReference type="NCBI Taxonomy" id="349750"/>
    <lineage>
        <taxon>Bacteria</taxon>
        <taxon>Pseudomonadati</taxon>
        <taxon>Pseudomonadota</taxon>
        <taxon>Alphaproteobacteria</taxon>
        <taxon>Sneathiellales</taxon>
        <taxon>Sneathiellaceae</taxon>
        <taxon>Sneathiella</taxon>
    </lineage>
</organism>
<dbReference type="EMBL" id="BSNF01000006">
    <property type="protein sequence ID" value="GLQ06237.1"/>
    <property type="molecule type" value="Genomic_DNA"/>
</dbReference>
<dbReference type="Proteomes" id="UP001161409">
    <property type="component" value="Unassembled WGS sequence"/>
</dbReference>
<comment type="caution">
    <text evidence="1">The sequence shown here is derived from an EMBL/GenBank/DDBJ whole genome shotgun (WGS) entry which is preliminary data.</text>
</comment>